<dbReference type="AlphaFoldDB" id="A0A2A9CTJ9"/>
<reference evidence="2 3" key="1">
    <citation type="submission" date="2017-10" db="EMBL/GenBank/DDBJ databases">
        <title>Sequencing the genomes of 1000 actinobacteria strains.</title>
        <authorList>
            <person name="Klenk H.-P."/>
        </authorList>
    </citation>
    <scope>NUCLEOTIDE SEQUENCE [LARGE SCALE GENOMIC DNA]</scope>
    <source>
        <strain evidence="2 3">DSM 15597</strain>
    </source>
</reference>
<proteinExistence type="predicted"/>
<dbReference type="EMBL" id="PDJC01000001">
    <property type="protein sequence ID" value="PFG17446.1"/>
    <property type="molecule type" value="Genomic_DNA"/>
</dbReference>
<dbReference type="CDD" id="cd11614">
    <property type="entry name" value="SAF_CpaB_FlgA_like"/>
    <property type="match status" value="1"/>
</dbReference>
<evidence type="ECO:0000313" key="3">
    <source>
        <dbReference type="Proteomes" id="UP000226079"/>
    </source>
</evidence>
<dbReference type="OrthoDB" id="4808509at2"/>
<dbReference type="Pfam" id="PF08666">
    <property type="entry name" value="SAF"/>
    <property type="match status" value="1"/>
</dbReference>
<organism evidence="2 3">
    <name type="scientific">Propionicimonas paludicola</name>
    <dbReference type="NCBI Taxonomy" id="185243"/>
    <lineage>
        <taxon>Bacteria</taxon>
        <taxon>Bacillati</taxon>
        <taxon>Actinomycetota</taxon>
        <taxon>Actinomycetes</taxon>
        <taxon>Propionibacteriales</taxon>
        <taxon>Nocardioidaceae</taxon>
        <taxon>Propionicimonas</taxon>
    </lineage>
</organism>
<sequence length="207" mass="21059">MKQASHFTGLLRAFRWHRRWFAAIFAAIAVLAGLNAINANAAGLREVVVAARQLNGGATLAEGDLRLVRLPNDAVPAGALTDPTGLIGRTVTATLPERRVLVEADLLGGIDGLSSGHLALPVQFADGPAVALLRTGVRIDVLGPQAGSGGYRAVASNVRVITVVADAASSGPFGGDESGPVLLEVDAEQAAAILAAASIGSVSFALR</sequence>
<dbReference type="Gene3D" id="3.90.1210.10">
    <property type="entry name" value="Antifreeze-like/N-acetylneuraminic acid synthase C-terminal domain"/>
    <property type="match status" value="1"/>
</dbReference>
<keyword evidence="3" id="KW-1185">Reference proteome</keyword>
<evidence type="ECO:0000313" key="2">
    <source>
        <dbReference type="EMBL" id="PFG17446.1"/>
    </source>
</evidence>
<feature type="domain" description="SAF" evidence="1">
    <location>
        <begin position="45"/>
        <end position="107"/>
    </location>
</feature>
<name>A0A2A9CTJ9_9ACTN</name>
<evidence type="ECO:0000259" key="1">
    <source>
        <dbReference type="SMART" id="SM00858"/>
    </source>
</evidence>
<dbReference type="InterPro" id="IPR013974">
    <property type="entry name" value="SAF"/>
</dbReference>
<dbReference type="Proteomes" id="UP000226079">
    <property type="component" value="Unassembled WGS sequence"/>
</dbReference>
<accession>A0A2A9CTJ9</accession>
<gene>
    <name evidence="2" type="ORF">ATK74_2016</name>
</gene>
<dbReference type="RefSeq" id="WP_098460873.1">
    <property type="nucleotide sequence ID" value="NZ_PDJC01000001.1"/>
</dbReference>
<protein>
    <submittedName>
        <fullName evidence="2">Pilus assembly protein CpaB</fullName>
    </submittedName>
</protein>
<comment type="caution">
    <text evidence="2">The sequence shown here is derived from an EMBL/GenBank/DDBJ whole genome shotgun (WGS) entry which is preliminary data.</text>
</comment>
<dbReference type="SMART" id="SM00858">
    <property type="entry name" value="SAF"/>
    <property type="match status" value="1"/>
</dbReference>